<dbReference type="RefSeq" id="WP_024014002.1">
    <property type="nucleotide sequence ID" value="NZ_CM002330.1"/>
</dbReference>
<gene>
    <name evidence="2" type="ORF">PMO01_20370</name>
</gene>
<comment type="caution">
    <text evidence="2">The sequence shown here is derived from an EMBL/GenBank/DDBJ whole genome shotgun (WGS) entry which is preliminary data.</text>
</comment>
<sequence>MQTPTIDCEKLASELQERVACFEANKVVYVGLQNQLAEVTQESQRLKQKAAELEGQANRTDASWNALAKSATIDQDKINEEIERSAKLRKDAQALRVTAEARSGIESNLIVRVAEARLKLVSDPSVINKAHWQAQLAKMFAQEGMRESLMKMFALSRALFLGSLKEHDGLLRSCNSMRERQAKTNELTWKAFGKDLEKLFGDDVKDARAP</sequence>
<protein>
    <submittedName>
        <fullName evidence="2">Uncharacterized protein</fullName>
    </submittedName>
</protein>
<evidence type="ECO:0000256" key="1">
    <source>
        <dbReference type="SAM" id="Coils"/>
    </source>
</evidence>
<accession>V8R6H2</accession>
<evidence type="ECO:0000313" key="2">
    <source>
        <dbReference type="EMBL" id="ETF06879.1"/>
    </source>
</evidence>
<dbReference type="AlphaFoldDB" id="V8R6H2"/>
<dbReference type="EMBL" id="AYMZ01000008">
    <property type="protein sequence ID" value="ETF06879.1"/>
    <property type="molecule type" value="Genomic_DNA"/>
</dbReference>
<dbReference type="HOGENOM" id="CLU_1309249_0_0_6"/>
<keyword evidence="1" id="KW-0175">Coiled coil</keyword>
<reference evidence="2" key="1">
    <citation type="journal article" date="2014" name="Genome Announc.">
        <title>Draft Genome Sequence of Pseudomonas moraviensis R28-S.</title>
        <authorList>
            <person name="Hunter S.S."/>
            <person name="Yano H."/>
            <person name="Loftie-Eaton W."/>
            <person name="Hughes J."/>
            <person name="De Gelder L."/>
            <person name="Stragier P."/>
            <person name="De Vos P."/>
            <person name="Settles M.L."/>
            <person name="Top E.M."/>
        </authorList>
    </citation>
    <scope>NUCLEOTIDE SEQUENCE [LARGE SCALE GENOMIC DNA]</scope>
    <source>
        <strain evidence="2">R28-S</strain>
    </source>
</reference>
<organism evidence="2">
    <name type="scientific">Pseudomonas moraviensis R28-S</name>
    <dbReference type="NCBI Taxonomy" id="1395516"/>
    <lineage>
        <taxon>Bacteria</taxon>
        <taxon>Pseudomonadati</taxon>
        <taxon>Pseudomonadota</taxon>
        <taxon>Gammaproteobacteria</taxon>
        <taxon>Pseudomonadales</taxon>
        <taxon>Pseudomonadaceae</taxon>
        <taxon>Pseudomonas</taxon>
    </lineage>
</organism>
<feature type="coiled-coil region" evidence="1">
    <location>
        <begin position="29"/>
        <end position="63"/>
    </location>
</feature>
<name>V8R6H2_9PSED</name>
<dbReference type="Proteomes" id="UP000024771">
    <property type="component" value="Chromosome"/>
</dbReference>
<dbReference type="PATRIC" id="fig|1395516.4.peg.4136"/>
<proteinExistence type="predicted"/>